<evidence type="ECO:0000313" key="5">
    <source>
        <dbReference type="WBParaSite" id="SRAE_2000103400.1"/>
    </source>
</evidence>
<evidence type="ECO:0000313" key="4">
    <source>
        <dbReference type="Proteomes" id="UP000035682"/>
    </source>
</evidence>
<dbReference type="Pfam" id="PF22675">
    <property type="entry name" value="KH-I_KHDC4-BBP"/>
    <property type="match status" value="1"/>
</dbReference>
<reference evidence="5" key="2">
    <citation type="submission" date="2020-12" db="UniProtKB">
        <authorList>
            <consortium name="WormBaseParasite"/>
        </authorList>
    </citation>
    <scope>IDENTIFICATION</scope>
</reference>
<dbReference type="EMBL" id="LN609529">
    <property type="protein sequence ID" value="CEF66364.1"/>
    <property type="molecule type" value="Genomic_DNA"/>
</dbReference>
<organism evidence="3">
    <name type="scientific">Strongyloides ratti</name>
    <name type="common">Parasitic roundworm</name>
    <dbReference type="NCBI Taxonomy" id="34506"/>
    <lineage>
        <taxon>Eukaryota</taxon>
        <taxon>Metazoa</taxon>
        <taxon>Ecdysozoa</taxon>
        <taxon>Nematoda</taxon>
        <taxon>Chromadorea</taxon>
        <taxon>Rhabditida</taxon>
        <taxon>Tylenchina</taxon>
        <taxon>Panagrolaimomorpha</taxon>
        <taxon>Strongyloidoidea</taxon>
        <taxon>Strongyloididae</taxon>
        <taxon>Strongyloides</taxon>
    </lineage>
</organism>
<dbReference type="InterPro" id="IPR004087">
    <property type="entry name" value="KH_dom"/>
</dbReference>
<dbReference type="WormBase" id="SRAE_2000103400">
    <property type="protein sequence ID" value="SRP11796"/>
    <property type="gene ID" value="WBGene00261234"/>
</dbReference>
<evidence type="ECO:0000313" key="3">
    <source>
        <dbReference type="EMBL" id="CEF66364.1"/>
    </source>
</evidence>
<dbReference type="CDD" id="cd22383">
    <property type="entry name" value="KH-I_Hqk_like"/>
    <property type="match status" value="1"/>
</dbReference>
<dbReference type="InterPro" id="IPR045071">
    <property type="entry name" value="BBP-like"/>
</dbReference>
<dbReference type="CTD" id="36378728"/>
<reference evidence="3 4" key="1">
    <citation type="submission" date="2014-09" db="EMBL/GenBank/DDBJ databases">
        <authorList>
            <person name="Martin A.A."/>
        </authorList>
    </citation>
    <scope>NUCLEOTIDE SEQUENCE</scope>
    <source>
        <strain evidence="4">ED321</strain>
        <strain evidence="3">ED321 Heterogonic</strain>
    </source>
</reference>
<evidence type="ECO:0000259" key="2">
    <source>
        <dbReference type="SMART" id="SM00322"/>
    </source>
</evidence>
<accession>A0A090MY09</accession>
<dbReference type="PANTHER" id="PTHR11208:SF42">
    <property type="entry name" value="QUAKING RELATED 54B, ISOFORM E"/>
    <property type="match status" value="1"/>
</dbReference>
<dbReference type="GO" id="GO:0005634">
    <property type="term" value="C:nucleus"/>
    <property type="evidence" value="ECO:0007669"/>
    <property type="project" value="TreeGrafter"/>
</dbReference>
<dbReference type="GeneID" id="36378728"/>
<gene>
    <name evidence="3 5 6" type="ORF">SRAE_2000103400</name>
</gene>
<dbReference type="GO" id="GO:0048024">
    <property type="term" value="P:regulation of mRNA splicing, via spliceosome"/>
    <property type="evidence" value="ECO:0007669"/>
    <property type="project" value="TreeGrafter"/>
</dbReference>
<keyword evidence="1" id="KW-0694">RNA-binding</keyword>
<evidence type="ECO:0000313" key="6">
    <source>
        <dbReference type="WormBase" id="SRAE_2000103400"/>
    </source>
</evidence>
<dbReference type="RefSeq" id="XP_024505564.1">
    <property type="nucleotide sequence ID" value="XM_024651937.1"/>
</dbReference>
<name>A0A090MY09_STRRB</name>
<evidence type="ECO:0000256" key="1">
    <source>
        <dbReference type="ARBA" id="ARBA00022884"/>
    </source>
</evidence>
<dbReference type="WBParaSite" id="SRAE_2000103400.1">
    <property type="protein sequence ID" value="SRAE_2000103400.1"/>
    <property type="gene ID" value="WBGene00261234"/>
</dbReference>
<keyword evidence="4" id="KW-1185">Reference proteome</keyword>
<protein>
    <submittedName>
        <fullName evidence="3">Protein quaking</fullName>
    </submittedName>
</protein>
<dbReference type="STRING" id="34506.A0A090MY09"/>
<dbReference type="SUPFAM" id="SSF54791">
    <property type="entry name" value="Eukaryotic type KH-domain (KH-domain type I)"/>
    <property type="match status" value="1"/>
</dbReference>
<dbReference type="Proteomes" id="UP000035682">
    <property type="component" value="Unplaced"/>
</dbReference>
<sequence length="288" mass="33458">MLNLNNLTVNNNNDCTFERNLSSSLITNNKNNQNNITLSNNSENEFIHYRNTIIILYYNTLVRERDILKITGSYKEIPFTIELLEKELNNLKKFININPLDYFLHLPPKHGSVKVGSRKIFIPVDKYPKYNFIGRILGPKGGTAKEFENRTGCKIMIRGKGSMKDKSKEGLFIGKPNYQHLNEPLHVLLQTEDTLNRIDKKLDYAEEELQKLMFPISCIPDILKRPEFFGLHISNRKFSRNDFLIKKLLLSSNDYTNYQSDICPSNSSNPYNFSDFEALYNSLENKTN</sequence>
<dbReference type="OrthoDB" id="6777263at2759"/>
<proteinExistence type="predicted"/>
<dbReference type="InterPro" id="IPR055256">
    <property type="entry name" value="KH_1_KHDC4/BBP-like"/>
</dbReference>
<dbReference type="AlphaFoldDB" id="A0A090MY09"/>
<dbReference type="PANTHER" id="PTHR11208">
    <property type="entry name" value="RNA-BINDING PROTEIN RELATED"/>
    <property type="match status" value="1"/>
</dbReference>
<dbReference type="SMART" id="SM00322">
    <property type="entry name" value="KH"/>
    <property type="match status" value="1"/>
</dbReference>
<dbReference type="InterPro" id="IPR036612">
    <property type="entry name" value="KH_dom_type_1_sf"/>
</dbReference>
<dbReference type="Gene3D" id="3.30.1370.10">
    <property type="entry name" value="K Homology domain, type 1"/>
    <property type="match status" value="1"/>
</dbReference>
<feature type="domain" description="K Homology" evidence="2">
    <location>
        <begin position="114"/>
        <end position="210"/>
    </location>
</feature>
<dbReference type="GO" id="GO:0003729">
    <property type="term" value="F:mRNA binding"/>
    <property type="evidence" value="ECO:0007669"/>
    <property type="project" value="TreeGrafter"/>
</dbReference>